<dbReference type="Gene3D" id="3.40.30.10">
    <property type="entry name" value="Glutaredoxin"/>
    <property type="match status" value="1"/>
</dbReference>
<dbReference type="PANTHER" id="PTHR44051">
    <property type="entry name" value="GLUTATHIONE S-TRANSFERASE-RELATED"/>
    <property type="match status" value="1"/>
</dbReference>
<feature type="domain" description="GST C-terminal" evidence="2">
    <location>
        <begin position="96"/>
        <end position="222"/>
    </location>
</feature>
<evidence type="ECO:0000313" key="3">
    <source>
        <dbReference type="EMBL" id="NDV86491.1"/>
    </source>
</evidence>
<dbReference type="Pfam" id="PF02798">
    <property type="entry name" value="GST_N"/>
    <property type="match status" value="1"/>
</dbReference>
<dbReference type="EMBL" id="JAAAMJ010000003">
    <property type="protein sequence ID" value="NDV86491.1"/>
    <property type="molecule type" value="Genomic_DNA"/>
</dbReference>
<dbReference type="SUPFAM" id="SSF47616">
    <property type="entry name" value="GST C-terminal domain-like"/>
    <property type="match status" value="1"/>
</dbReference>
<evidence type="ECO:0000313" key="4">
    <source>
        <dbReference type="Proteomes" id="UP000476332"/>
    </source>
</evidence>
<organism evidence="3 4">
    <name type="scientific">Aurantimonas aggregata</name>
    <dbReference type="NCBI Taxonomy" id="2047720"/>
    <lineage>
        <taxon>Bacteria</taxon>
        <taxon>Pseudomonadati</taxon>
        <taxon>Pseudomonadota</taxon>
        <taxon>Alphaproteobacteria</taxon>
        <taxon>Hyphomicrobiales</taxon>
        <taxon>Aurantimonadaceae</taxon>
        <taxon>Aurantimonas</taxon>
    </lineage>
</organism>
<dbReference type="InterPro" id="IPR036282">
    <property type="entry name" value="Glutathione-S-Trfase_C_sf"/>
</dbReference>
<dbReference type="PROSITE" id="PS50405">
    <property type="entry name" value="GST_CTER"/>
    <property type="match status" value="1"/>
</dbReference>
<sequence>MPLDPQAAVEISAFRWVPPFAQGLVKDLRVRWALEEAGIPYRVRLLDAMAERPEDYFQEQPFGQVPVFRDAAVRLFESGAIVLHVAETAPALMPRDPAGRARATAWVFAALNSIEPMVSELGTIDLFHADADWARIRRPEVEAKVRGRLGRLADRLAGRDYLEDRFTAGDLMMTTVLRNLRDTDLVAADPVLGPYQARCEARPAFKRALDAQLAPFRQAEPAEMA</sequence>
<dbReference type="Proteomes" id="UP000476332">
    <property type="component" value="Unassembled WGS sequence"/>
</dbReference>
<dbReference type="GO" id="GO:0016740">
    <property type="term" value="F:transferase activity"/>
    <property type="evidence" value="ECO:0007669"/>
    <property type="project" value="UniProtKB-KW"/>
</dbReference>
<dbReference type="SUPFAM" id="SSF52833">
    <property type="entry name" value="Thioredoxin-like"/>
    <property type="match status" value="1"/>
</dbReference>
<dbReference type="InterPro" id="IPR040079">
    <property type="entry name" value="Glutathione_S-Trfase"/>
</dbReference>
<protein>
    <submittedName>
        <fullName evidence="3">Glutathione S-transferase family protein</fullName>
    </submittedName>
</protein>
<dbReference type="CDD" id="cd03207">
    <property type="entry name" value="GST_C_8"/>
    <property type="match status" value="1"/>
</dbReference>
<dbReference type="SFLD" id="SFLDG00358">
    <property type="entry name" value="Main_(cytGST)"/>
    <property type="match status" value="1"/>
</dbReference>
<dbReference type="InterPro" id="IPR004045">
    <property type="entry name" value="Glutathione_S-Trfase_N"/>
</dbReference>
<evidence type="ECO:0000259" key="2">
    <source>
        <dbReference type="PROSITE" id="PS50405"/>
    </source>
</evidence>
<dbReference type="RefSeq" id="WP_163043224.1">
    <property type="nucleotide sequence ID" value="NZ_JAAAMJ010000003.1"/>
</dbReference>
<accession>A0A6L9MFN8</accession>
<keyword evidence="4" id="KW-1185">Reference proteome</keyword>
<gene>
    <name evidence="3" type="ORF">GTW51_07235</name>
</gene>
<proteinExistence type="predicted"/>
<keyword evidence="3" id="KW-0808">Transferase</keyword>
<feature type="domain" description="GST N-terminal" evidence="1">
    <location>
        <begin position="29"/>
        <end position="93"/>
    </location>
</feature>
<dbReference type="PROSITE" id="PS50404">
    <property type="entry name" value="GST_NTER"/>
    <property type="match status" value="1"/>
</dbReference>
<dbReference type="InterPro" id="IPR036249">
    <property type="entry name" value="Thioredoxin-like_sf"/>
</dbReference>
<dbReference type="FunFam" id="3.40.30.10:FF:000331">
    <property type="entry name" value="Glutathione S-transferase"/>
    <property type="match status" value="1"/>
</dbReference>
<name>A0A6L9MFN8_9HYPH</name>
<dbReference type="PANTHER" id="PTHR44051:SF8">
    <property type="entry name" value="GLUTATHIONE S-TRANSFERASE GSTA"/>
    <property type="match status" value="1"/>
</dbReference>
<comment type="caution">
    <text evidence="3">The sequence shown here is derived from an EMBL/GenBank/DDBJ whole genome shotgun (WGS) entry which is preliminary data.</text>
</comment>
<dbReference type="CDD" id="cd03046">
    <property type="entry name" value="GST_N_GTT1_like"/>
    <property type="match status" value="1"/>
</dbReference>
<dbReference type="AlphaFoldDB" id="A0A6L9MFN8"/>
<dbReference type="Gene3D" id="1.20.1050.10">
    <property type="match status" value="1"/>
</dbReference>
<reference evidence="3 4" key="1">
    <citation type="submission" date="2020-01" db="EMBL/GenBank/DDBJ databases">
        <title>Genomes of bacteria type strains.</title>
        <authorList>
            <person name="Chen J."/>
            <person name="Zhu S."/>
            <person name="Chen J."/>
        </authorList>
    </citation>
    <scope>NUCLEOTIDE SEQUENCE [LARGE SCALE GENOMIC DNA]</scope>
    <source>
        <strain evidence="3 4">KCTC 52919</strain>
    </source>
</reference>
<evidence type="ECO:0000259" key="1">
    <source>
        <dbReference type="PROSITE" id="PS50404"/>
    </source>
</evidence>
<dbReference type="SFLD" id="SFLDS00019">
    <property type="entry name" value="Glutathione_Transferase_(cytos"/>
    <property type="match status" value="1"/>
</dbReference>
<dbReference type="InterPro" id="IPR010987">
    <property type="entry name" value="Glutathione-S-Trfase_C-like"/>
</dbReference>